<organism evidence="4">
    <name type="scientific">Triticum aestivum</name>
    <name type="common">Wheat</name>
    <dbReference type="NCBI Taxonomy" id="4565"/>
    <lineage>
        <taxon>Eukaryota</taxon>
        <taxon>Viridiplantae</taxon>
        <taxon>Streptophyta</taxon>
        <taxon>Embryophyta</taxon>
        <taxon>Tracheophyta</taxon>
        <taxon>Spermatophyta</taxon>
        <taxon>Magnoliopsida</taxon>
        <taxon>Liliopsida</taxon>
        <taxon>Poales</taxon>
        <taxon>Poaceae</taxon>
        <taxon>BOP clade</taxon>
        <taxon>Pooideae</taxon>
        <taxon>Triticodae</taxon>
        <taxon>Triticeae</taxon>
        <taxon>Triticinae</taxon>
        <taxon>Triticum</taxon>
    </lineage>
</organism>
<dbReference type="InterPro" id="IPR040260">
    <property type="entry name" value="RFA2-like"/>
</dbReference>
<dbReference type="InterPro" id="IPR012340">
    <property type="entry name" value="NA-bd_OB-fold"/>
</dbReference>
<dbReference type="PANTHER" id="PTHR13989:SF49">
    <property type="entry name" value="REPLICATION PROTEIN A 32 KDA SUBUNIT B"/>
    <property type="match status" value="1"/>
</dbReference>
<dbReference type="GO" id="GO:0042162">
    <property type="term" value="F:telomeric DNA binding"/>
    <property type="evidence" value="ECO:0000318"/>
    <property type="project" value="GO_Central"/>
</dbReference>
<evidence type="ECO:0000256" key="1">
    <source>
        <dbReference type="ARBA" id="ARBA00004123"/>
    </source>
</evidence>
<sequence>MPDLRCVSDGDYVIVNGSVKAEGCMKHIRVYTLSMVTNYNAITHHFLQCIYVHLDLQKKYKDKKDDVRRIDLAVAAHEQSSLSSDTTNRLFDDVLRVFYHPGILELENGASFTLIQSQTGADVEQLRSVIGAHVAMGNLFTTVDDDHYKCSFNG</sequence>
<dbReference type="Gramene" id="TraesKAR2A01G0031900.1">
    <property type="protein sequence ID" value="cds.TraesKAR2A01G0031900.1"/>
    <property type="gene ID" value="TraesKAR2A01G0031900"/>
</dbReference>
<dbReference type="GO" id="GO:0005662">
    <property type="term" value="C:DNA replication factor A complex"/>
    <property type="evidence" value="ECO:0000318"/>
    <property type="project" value="GO_Central"/>
</dbReference>
<dbReference type="EnsemblPlants" id="TraesCS2A02G077200.1">
    <property type="protein sequence ID" value="TraesCS2A02G077200.1"/>
    <property type="gene ID" value="TraesCS2A02G077200"/>
</dbReference>
<evidence type="ECO:0000313" key="4">
    <source>
        <dbReference type="EnsemblPlants" id="TraesCS2A02G077200.1"/>
    </source>
</evidence>
<dbReference type="OrthoDB" id="25571at2759"/>
<protein>
    <submittedName>
        <fullName evidence="4">Uncharacterized protein</fullName>
    </submittedName>
</protein>
<dbReference type="AlphaFoldDB" id="A0A3B6ARS0"/>
<dbReference type="GO" id="GO:0003697">
    <property type="term" value="F:single-stranded DNA binding"/>
    <property type="evidence" value="ECO:0000318"/>
    <property type="project" value="GO_Central"/>
</dbReference>
<comment type="subcellular location">
    <subcellularLocation>
        <location evidence="1">Nucleus</location>
    </subcellularLocation>
</comment>
<dbReference type="PANTHER" id="PTHR13989">
    <property type="entry name" value="REPLICATION PROTEIN A-RELATED"/>
    <property type="match status" value="1"/>
</dbReference>
<dbReference type="SUPFAM" id="SSF50249">
    <property type="entry name" value="Nucleic acid-binding proteins"/>
    <property type="match status" value="1"/>
</dbReference>
<dbReference type="Gramene" id="TraesCS2A02G077200.1">
    <property type="protein sequence ID" value="TraesCS2A02G077200.1"/>
    <property type="gene ID" value="TraesCS2A02G077200"/>
</dbReference>
<dbReference type="Gramene" id="TraesCAD_scaffold_002542_01G001000.1">
    <property type="protein sequence ID" value="TraesCAD_scaffold_002542_01G001000.1"/>
    <property type="gene ID" value="TraesCAD_scaffold_002542_01G001000"/>
</dbReference>
<evidence type="ECO:0000256" key="3">
    <source>
        <dbReference type="ARBA" id="ARBA00023242"/>
    </source>
</evidence>
<keyword evidence="5" id="KW-1185">Reference proteome</keyword>
<dbReference type="Gramene" id="TraesROB_scaffold_057295_01G000200.1">
    <property type="protein sequence ID" value="TraesROB_scaffold_057295_01G000200.1"/>
    <property type="gene ID" value="TraesROB_scaffold_057295_01G000200"/>
</dbReference>
<accession>A0A3B6ARS0</accession>
<dbReference type="STRING" id="4565.A0A3B6ARS0"/>
<dbReference type="GO" id="GO:0006289">
    <property type="term" value="P:nucleotide-excision repair"/>
    <property type="evidence" value="ECO:0000318"/>
    <property type="project" value="GO_Central"/>
</dbReference>
<dbReference type="GO" id="GO:0000724">
    <property type="term" value="P:double-strand break repair via homologous recombination"/>
    <property type="evidence" value="ECO:0000318"/>
    <property type="project" value="GO_Central"/>
</dbReference>
<dbReference type="GO" id="GO:0000781">
    <property type="term" value="C:chromosome, telomeric region"/>
    <property type="evidence" value="ECO:0000318"/>
    <property type="project" value="GO_Central"/>
</dbReference>
<dbReference type="GO" id="GO:0006260">
    <property type="term" value="P:DNA replication"/>
    <property type="evidence" value="ECO:0000318"/>
    <property type="project" value="GO_Central"/>
</dbReference>
<dbReference type="GO" id="GO:0035861">
    <property type="term" value="C:site of double-strand break"/>
    <property type="evidence" value="ECO:0000318"/>
    <property type="project" value="GO_Central"/>
</dbReference>
<dbReference type="Gene3D" id="1.10.10.10">
    <property type="entry name" value="Winged helix-like DNA-binding domain superfamily/Winged helix DNA-binding domain"/>
    <property type="match status" value="1"/>
</dbReference>
<reference evidence="4" key="2">
    <citation type="submission" date="2018-10" db="UniProtKB">
        <authorList>
            <consortium name="EnsemblPlants"/>
        </authorList>
    </citation>
    <scope>IDENTIFICATION</scope>
</reference>
<keyword evidence="2" id="KW-0238">DNA-binding</keyword>
<proteinExistence type="predicted"/>
<evidence type="ECO:0000313" key="5">
    <source>
        <dbReference type="Proteomes" id="UP000019116"/>
    </source>
</evidence>
<dbReference type="InterPro" id="IPR036388">
    <property type="entry name" value="WH-like_DNA-bd_sf"/>
</dbReference>
<evidence type="ECO:0000256" key="2">
    <source>
        <dbReference type="ARBA" id="ARBA00023125"/>
    </source>
</evidence>
<dbReference type="Gramene" id="TraesCS2A03G0150800.1">
    <property type="protein sequence ID" value="TraesCS2A03G0150800.1.CDS"/>
    <property type="gene ID" value="TraesCS2A03G0150800"/>
</dbReference>
<keyword evidence="3" id="KW-0539">Nucleus</keyword>
<dbReference type="Proteomes" id="UP000019116">
    <property type="component" value="Chromosome 2A"/>
</dbReference>
<reference evidence="4" key="1">
    <citation type="submission" date="2018-08" db="EMBL/GenBank/DDBJ databases">
        <authorList>
            <person name="Rossello M."/>
        </authorList>
    </citation>
    <scope>NUCLEOTIDE SEQUENCE [LARGE SCALE GENOMIC DNA]</scope>
    <source>
        <strain evidence="4">cv. Chinese Spring</strain>
    </source>
</reference>
<dbReference type="Gramene" id="TraesRN2A0100112400.1">
    <property type="protein sequence ID" value="TraesRN2A0100112400.1"/>
    <property type="gene ID" value="TraesRN2A0100112400"/>
</dbReference>
<dbReference type="Gramene" id="TraesCLE_scaffold_007439_01G000900.1">
    <property type="protein sequence ID" value="TraesCLE_scaffold_007439_01G000900.1"/>
    <property type="gene ID" value="TraesCLE_scaffold_007439_01G000900"/>
</dbReference>
<dbReference type="Gene3D" id="2.40.50.140">
    <property type="entry name" value="Nucleic acid-binding proteins"/>
    <property type="match status" value="1"/>
</dbReference>
<name>A0A3B6ARS0_WHEAT</name>
<dbReference type="Gramene" id="TraesWEE_scaffold_026374_01G000200.1">
    <property type="protein sequence ID" value="TraesWEE_scaffold_026374_01G000200.1"/>
    <property type="gene ID" value="TraesWEE_scaffold_026374_01G000200"/>
</dbReference>